<reference evidence="6 7" key="1">
    <citation type="submission" date="2019-07" db="EMBL/GenBank/DDBJ databases">
        <title>Genomic Encyclopedia of Type Strains, Phase I: the one thousand microbial genomes (KMG-I) project.</title>
        <authorList>
            <person name="Kyrpides N."/>
        </authorList>
    </citation>
    <scope>NUCLEOTIDE SEQUENCE [LARGE SCALE GENOMIC DNA]</scope>
    <source>
        <strain evidence="6 7">DSM 6562</strain>
    </source>
</reference>
<dbReference type="GO" id="GO:0070403">
    <property type="term" value="F:NAD+ binding"/>
    <property type="evidence" value="ECO:0007669"/>
    <property type="project" value="InterPro"/>
</dbReference>
<feature type="binding site" evidence="4">
    <location>
        <position position="157"/>
    </location>
    <ligand>
        <name>Zn(2+)</name>
        <dbReference type="ChEBI" id="CHEBI:29105"/>
    </ligand>
</feature>
<dbReference type="CDD" id="cd01407">
    <property type="entry name" value="SIR2-fam"/>
    <property type="match status" value="1"/>
</dbReference>
<evidence type="ECO:0000256" key="4">
    <source>
        <dbReference type="PROSITE-ProRule" id="PRU00236"/>
    </source>
</evidence>
<keyword evidence="4" id="KW-0479">Metal-binding</keyword>
<dbReference type="EMBL" id="VNHM01000018">
    <property type="protein sequence ID" value="TYO93798.1"/>
    <property type="molecule type" value="Genomic_DNA"/>
</dbReference>
<evidence type="ECO:0000256" key="2">
    <source>
        <dbReference type="ARBA" id="ARBA00022679"/>
    </source>
</evidence>
<accession>A0A5S4ZQC2</accession>
<gene>
    <name evidence="6" type="ORF">LX24_02598</name>
</gene>
<evidence type="ECO:0000313" key="7">
    <source>
        <dbReference type="Proteomes" id="UP000323166"/>
    </source>
</evidence>
<dbReference type="GO" id="GO:0017136">
    <property type="term" value="F:histone deacetylase activity, NAD-dependent"/>
    <property type="evidence" value="ECO:0007669"/>
    <property type="project" value="TreeGrafter"/>
</dbReference>
<dbReference type="Gene3D" id="3.40.50.1220">
    <property type="entry name" value="TPP-binding domain"/>
    <property type="match status" value="1"/>
</dbReference>
<comment type="caution">
    <text evidence="6">The sequence shown here is derived from an EMBL/GenBank/DDBJ whole genome shotgun (WGS) entry which is preliminary data.</text>
</comment>
<keyword evidence="2" id="KW-0808">Transferase</keyword>
<sequence length="250" mass="26972">MSLQEQVARLADMLLASKKTVALTGAGISTESGIPDFRSPGGLWSRVDPMYAFSADTFRYRPAAFYQAGLPHLASINNARPNRAHEVLAALENAGMLAGVVTQNVDSLHQRAGSARVWELHGHLRSATCMQCGGQIAWDGLLEKVMASQIPPRCNDCQGIYKPDCVFFGDQLTGDFTEALKEVSTSELLLVIGSSLEVEPANYLPMLAGKLAIINLDNTMADGKASLIINHSAGKTMDLLWNEILKRKGG</sequence>
<evidence type="ECO:0000256" key="1">
    <source>
        <dbReference type="ARBA" id="ARBA00012928"/>
    </source>
</evidence>
<evidence type="ECO:0000259" key="5">
    <source>
        <dbReference type="PROSITE" id="PS50305"/>
    </source>
</evidence>
<dbReference type="InterPro" id="IPR026590">
    <property type="entry name" value="Ssirtuin_cat_dom"/>
</dbReference>
<keyword evidence="4" id="KW-0862">Zinc</keyword>
<dbReference type="PANTHER" id="PTHR11085">
    <property type="entry name" value="NAD-DEPENDENT PROTEIN DEACYLASE SIRTUIN-5, MITOCHONDRIAL-RELATED"/>
    <property type="match status" value="1"/>
</dbReference>
<organism evidence="6 7">
    <name type="scientific">Desulfallas thermosapovorans DSM 6562</name>
    <dbReference type="NCBI Taxonomy" id="1121431"/>
    <lineage>
        <taxon>Bacteria</taxon>
        <taxon>Bacillati</taxon>
        <taxon>Bacillota</taxon>
        <taxon>Clostridia</taxon>
        <taxon>Eubacteriales</taxon>
        <taxon>Desulfallaceae</taxon>
        <taxon>Desulfallas</taxon>
    </lineage>
</organism>
<dbReference type="GO" id="GO:0046872">
    <property type="term" value="F:metal ion binding"/>
    <property type="evidence" value="ECO:0007669"/>
    <property type="project" value="UniProtKB-KW"/>
</dbReference>
<evidence type="ECO:0000313" key="6">
    <source>
        <dbReference type="EMBL" id="TYO93798.1"/>
    </source>
</evidence>
<feature type="domain" description="Deacetylase sirtuin-type" evidence="5">
    <location>
        <begin position="1"/>
        <end position="248"/>
    </location>
</feature>
<dbReference type="InterPro" id="IPR050134">
    <property type="entry name" value="NAD-dep_sirtuin_deacylases"/>
</dbReference>
<feature type="active site" description="Proton acceptor" evidence="4">
    <location>
        <position position="121"/>
    </location>
</feature>
<proteinExistence type="predicted"/>
<dbReference type="PANTHER" id="PTHR11085:SF10">
    <property type="entry name" value="NAD-DEPENDENT PROTEIN DEACYLASE SIRTUIN-5, MITOCHONDRIAL-RELATED"/>
    <property type="match status" value="1"/>
</dbReference>
<feature type="binding site" evidence="4">
    <location>
        <position position="129"/>
    </location>
    <ligand>
        <name>Zn(2+)</name>
        <dbReference type="ChEBI" id="CHEBI:29105"/>
    </ligand>
</feature>
<dbReference type="InterPro" id="IPR029035">
    <property type="entry name" value="DHS-like_NAD/FAD-binding_dom"/>
</dbReference>
<dbReference type="RefSeq" id="WP_166512545.1">
    <property type="nucleotide sequence ID" value="NZ_VNHM01000018.1"/>
</dbReference>
<dbReference type="InterPro" id="IPR003000">
    <property type="entry name" value="Sirtuin"/>
</dbReference>
<dbReference type="InterPro" id="IPR026591">
    <property type="entry name" value="Sirtuin_cat_small_dom_sf"/>
</dbReference>
<evidence type="ECO:0000256" key="3">
    <source>
        <dbReference type="ARBA" id="ARBA00023027"/>
    </source>
</evidence>
<dbReference type="Gene3D" id="3.30.1600.10">
    <property type="entry name" value="SIR2/SIRT2 'Small Domain"/>
    <property type="match status" value="1"/>
</dbReference>
<protein>
    <recommendedName>
        <fullName evidence="1">protein acetyllysine N-acetyltransferase</fullName>
        <ecNumber evidence="1">2.3.1.286</ecNumber>
    </recommendedName>
</protein>
<dbReference type="Pfam" id="PF02146">
    <property type="entry name" value="SIR2"/>
    <property type="match status" value="1"/>
</dbReference>
<dbReference type="EC" id="2.3.1.286" evidence="1"/>
<feature type="binding site" evidence="4">
    <location>
        <position position="132"/>
    </location>
    <ligand>
        <name>Zn(2+)</name>
        <dbReference type="ChEBI" id="CHEBI:29105"/>
    </ligand>
</feature>
<name>A0A5S4ZQC2_9FIRM</name>
<dbReference type="AlphaFoldDB" id="A0A5S4ZQC2"/>
<keyword evidence="7" id="KW-1185">Reference proteome</keyword>
<keyword evidence="3" id="KW-0520">NAD</keyword>
<feature type="binding site" evidence="4">
    <location>
        <position position="154"/>
    </location>
    <ligand>
        <name>Zn(2+)</name>
        <dbReference type="ChEBI" id="CHEBI:29105"/>
    </ligand>
</feature>
<dbReference type="SUPFAM" id="SSF52467">
    <property type="entry name" value="DHS-like NAD/FAD-binding domain"/>
    <property type="match status" value="1"/>
</dbReference>
<dbReference type="PROSITE" id="PS50305">
    <property type="entry name" value="SIRTUIN"/>
    <property type="match status" value="1"/>
</dbReference>
<dbReference type="Proteomes" id="UP000323166">
    <property type="component" value="Unassembled WGS sequence"/>
</dbReference>